<protein>
    <submittedName>
        <fullName evidence="2">Uncharacterized protein</fullName>
    </submittedName>
</protein>
<dbReference type="Proteomes" id="UP000243499">
    <property type="component" value="Chromosome 2"/>
</dbReference>
<dbReference type="EMBL" id="CM008047">
    <property type="protein sequence ID" value="PVH64830.1"/>
    <property type="molecule type" value="Genomic_DNA"/>
</dbReference>
<proteinExistence type="predicted"/>
<dbReference type="AlphaFoldDB" id="A0A2T8KRQ3"/>
<reference evidence="2" key="1">
    <citation type="submission" date="2018-04" db="EMBL/GenBank/DDBJ databases">
        <title>WGS assembly of Panicum hallii.</title>
        <authorList>
            <person name="Lovell J."/>
            <person name="Jenkins J."/>
            <person name="Lowry D."/>
            <person name="Mamidi S."/>
            <person name="Sreedasyam A."/>
            <person name="Weng X."/>
            <person name="Barry K."/>
            <person name="Bonette J."/>
            <person name="Campitelli B."/>
            <person name="Daum C."/>
            <person name="Gordon S."/>
            <person name="Gould B."/>
            <person name="Lipzen A."/>
            <person name="Macqueen A."/>
            <person name="Palacio-Mejia J."/>
            <person name="Plott C."/>
            <person name="Shakirov E."/>
            <person name="Shu S."/>
            <person name="Yoshinaga Y."/>
            <person name="Zane M."/>
            <person name="Rokhsar D."/>
            <person name="Grimwood J."/>
            <person name="Schmutz J."/>
            <person name="Juenger T."/>
        </authorList>
    </citation>
    <scope>NUCLEOTIDE SEQUENCE [LARGE SCALE GENOMIC DNA]</scope>
    <source>
        <strain evidence="2">FIL2</strain>
    </source>
</reference>
<gene>
    <name evidence="2" type="ORF">PAHAL_2G364500</name>
</gene>
<evidence type="ECO:0000256" key="1">
    <source>
        <dbReference type="SAM" id="MobiDB-lite"/>
    </source>
</evidence>
<feature type="region of interest" description="Disordered" evidence="1">
    <location>
        <begin position="39"/>
        <end position="72"/>
    </location>
</feature>
<dbReference type="Gramene" id="PVH64830">
    <property type="protein sequence ID" value="PVH64830"/>
    <property type="gene ID" value="PAHAL_2G364500"/>
</dbReference>
<evidence type="ECO:0000313" key="2">
    <source>
        <dbReference type="EMBL" id="PVH64830.1"/>
    </source>
</evidence>
<name>A0A2T8KRQ3_9POAL</name>
<accession>A0A2T8KRQ3</accession>
<sequence length="95" mass="10080">MEEPQPLPCARSALGFVAKRVGASQGATRKNLMRVDGGMASVTMSGPGGPNQIRCAPSTPQSTTPGSGDEMPPALLKIQRDFPTNFRIYLDPHRG</sequence>
<organism evidence="2">
    <name type="scientific">Panicum hallii</name>
    <dbReference type="NCBI Taxonomy" id="206008"/>
    <lineage>
        <taxon>Eukaryota</taxon>
        <taxon>Viridiplantae</taxon>
        <taxon>Streptophyta</taxon>
        <taxon>Embryophyta</taxon>
        <taxon>Tracheophyta</taxon>
        <taxon>Spermatophyta</taxon>
        <taxon>Magnoliopsida</taxon>
        <taxon>Liliopsida</taxon>
        <taxon>Poales</taxon>
        <taxon>Poaceae</taxon>
        <taxon>PACMAD clade</taxon>
        <taxon>Panicoideae</taxon>
        <taxon>Panicodae</taxon>
        <taxon>Paniceae</taxon>
        <taxon>Panicinae</taxon>
        <taxon>Panicum</taxon>
        <taxon>Panicum sect. Panicum</taxon>
    </lineage>
</organism>